<dbReference type="SUPFAM" id="SSF56112">
    <property type="entry name" value="Protein kinase-like (PK-like)"/>
    <property type="match status" value="1"/>
</dbReference>
<protein>
    <recommendedName>
        <fullName evidence="4">Crinkler effector protein N-terminal domain-containing protein</fullName>
    </recommendedName>
</protein>
<gene>
    <name evidence="5" type="ORF">DYB36_011603</name>
</gene>
<dbReference type="EMBL" id="QUSZ01002672">
    <property type="protein sequence ID" value="RHY21352.1"/>
    <property type="molecule type" value="Genomic_DNA"/>
</dbReference>
<dbReference type="InterPro" id="IPR011009">
    <property type="entry name" value="Kinase-like_dom_sf"/>
</dbReference>
<keyword evidence="3" id="KW-0964">Secreted</keyword>
<organism evidence="5 6">
    <name type="scientific">Aphanomyces astaci</name>
    <name type="common">Crayfish plague agent</name>
    <dbReference type="NCBI Taxonomy" id="112090"/>
    <lineage>
        <taxon>Eukaryota</taxon>
        <taxon>Sar</taxon>
        <taxon>Stramenopiles</taxon>
        <taxon>Oomycota</taxon>
        <taxon>Saprolegniomycetes</taxon>
        <taxon>Saprolegniales</taxon>
        <taxon>Verrucalvaceae</taxon>
        <taxon>Aphanomyces</taxon>
    </lineage>
</organism>
<name>A0A397BNY5_APHAT</name>
<evidence type="ECO:0000313" key="5">
    <source>
        <dbReference type="EMBL" id="RHY21352.1"/>
    </source>
</evidence>
<evidence type="ECO:0000256" key="2">
    <source>
        <dbReference type="ARBA" id="ARBA00004613"/>
    </source>
</evidence>
<comment type="caution">
    <text evidence="5">The sequence shown here is derived from an EMBL/GenBank/DDBJ whole genome shotgun (WGS) entry which is preliminary data.</text>
</comment>
<dbReference type="Proteomes" id="UP000265427">
    <property type="component" value="Unassembled WGS sequence"/>
</dbReference>
<evidence type="ECO:0000259" key="4">
    <source>
        <dbReference type="Pfam" id="PF20147"/>
    </source>
</evidence>
<dbReference type="Pfam" id="PF20147">
    <property type="entry name" value="Crinkler"/>
    <property type="match status" value="1"/>
</dbReference>
<dbReference type="GO" id="GO:0005576">
    <property type="term" value="C:extracellular region"/>
    <property type="evidence" value="ECO:0007669"/>
    <property type="project" value="UniProtKB-SubCell"/>
</dbReference>
<evidence type="ECO:0000256" key="1">
    <source>
        <dbReference type="ARBA" id="ARBA00004340"/>
    </source>
</evidence>
<feature type="domain" description="Crinkler effector protein N-terminal" evidence="4">
    <location>
        <begin position="2"/>
        <end position="113"/>
    </location>
</feature>
<dbReference type="AlphaFoldDB" id="A0A397BNY5"/>
<reference evidence="5 6" key="1">
    <citation type="submission" date="2018-08" db="EMBL/GenBank/DDBJ databases">
        <title>Aphanomyces genome sequencing and annotation.</title>
        <authorList>
            <person name="Minardi D."/>
            <person name="Oidtmann B."/>
            <person name="Van Der Giezen M."/>
            <person name="Studholme D.J."/>
        </authorList>
    </citation>
    <scope>NUCLEOTIDE SEQUENCE [LARGE SCALE GENOMIC DNA]</scope>
    <source>
        <strain evidence="5 6">Kv</strain>
    </source>
</reference>
<proteinExistence type="predicted"/>
<dbReference type="VEuPathDB" id="FungiDB:H257_13951"/>
<evidence type="ECO:0000313" key="6">
    <source>
        <dbReference type="Proteomes" id="UP000265427"/>
    </source>
</evidence>
<dbReference type="InterPro" id="IPR045379">
    <property type="entry name" value="Crinkler_N"/>
</dbReference>
<sequence length="560" mass="62482">MLALWCVVVGEEAAFSVKVAGNNTVAHLKAEIKAKNRYQFPAHHMQLYRVEGLTLNDQRHWHFHGRPVADMSTMQLSDFAGSTTKLTTMSLVSNCFNDTDAELTPGKVHILVKRPDPPPPPLPPSCRPMEISISDLLQQNSLPSMEFTEAMKQPLGFKIPIRTPRYVSLFPDSFVEGTAEYGVAVNVVLQHTMFEHSQVEVATVDTNWLNLFVFLCQCVVHRDQCHDSDSPSEQEMEAVVVKQNAMVGKCVTRASWGEMTTATNALTYKLGPAAYCTFPDGLTSIPAWTTSSTIIQLHQLTYNCAVQSYSTRQLKTYHVSNLDGRHQFVVDVFKVLKWVGSIPKPHTTMHLVPGIRTVTRNHGHYLTWVKSGLVKQFQHDDKIDMAVMDRIYRAPLQHVERGRCHYTSVTITSIGQTLKTALSEDLVSRDTVKAQVRSALDELHSLGLAHCNVQAANVFVLLEDKRVILGDLESCRPVDAAPPQVCPNKIKTALELDEYQFGTFVDELATMYTCSSLWHIFMNLLHCFTFVTFTDSVQHPPGGGGVLMSPATLVKQLCTA</sequence>
<dbReference type="GO" id="GO:0043657">
    <property type="term" value="C:host cell"/>
    <property type="evidence" value="ECO:0007669"/>
    <property type="project" value="UniProtKB-SubCell"/>
</dbReference>
<comment type="subcellular location">
    <subcellularLocation>
        <location evidence="1">Host cell</location>
    </subcellularLocation>
    <subcellularLocation>
        <location evidence="2">Secreted</location>
    </subcellularLocation>
</comment>
<accession>A0A397BNY5</accession>
<evidence type="ECO:0000256" key="3">
    <source>
        <dbReference type="ARBA" id="ARBA00022525"/>
    </source>
</evidence>
<dbReference type="Gene3D" id="1.10.510.10">
    <property type="entry name" value="Transferase(Phosphotransferase) domain 1"/>
    <property type="match status" value="1"/>
</dbReference>